<dbReference type="SUPFAM" id="SSF52374">
    <property type="entry name" value="Nucleotidylyl transferase"/>
    <property type="match status" value="1"/>
</dbReference>
<dbReference type="InterPro" id="IPR009080">
    <property type="entry name" value="tRNAsynth_Ia_anticodon-bd"/>
</dbReference>
<dbReference type="FunFam" id="1.10.730.10:FF:000006">
    <property type="entry name" value="Arginyl-tRNA synthetase 2, mitochondrial"/>
    <property type="match status" value="1"/>
</dbReference>
<organism evidence="12 13">
    <name type="scientific">Sphaceloma murrayae</name>
    <dbReference type="NCBI Taxonomy" id="2082308"/>
    <lineage>
        <taxon>Eukaryota</taxon>
        <taxon>Fungi</taxon>
        <taxon>Dikarya</taxon>
        <taxon>Ascomycota</taxon>
        <taxon>Pezizomycotina</taxon>
        <taxon>Dothideomycetes</taxon>
        <taxon>Dothideomycetidae</taxon>
        <taxon>Myriangiales</taxon>
        <taxon>Elsinoaceae</taxon>
        <taxon>Sphaceloma</taxon>
    </lineage>
</organism>
<keyword evidence="5 10" id="KW-0067">ATP-binding</keyword>
<evidence type="ECO:0000313" key="13">
    <source>
        <dbReference type="Proteomes" id="UP000243797"/>
    </source>
</evidence>
<dbReference type="GO" id="GO:0032543">
    <property type="term" value="P:mitochondrial translation"/>
    <property type="evidence" value="ECO:0007669"/>
    <property type="project" value="TreeGrafter"/>
</dbReference>
<dbReference type="GO" id="GO:0006420">
    <property type="term" value="P:arginyl-tRNA aminoacylation"/>
    <property type="evidence" value="ECO:0007669"/>
    <property type="project" value="InterPro"/>
</dbReference>
<protein>
    <recommendedName>
        <fullName evidence="2">arginine--tRNA ligase</fullName>
        <ecNumber evidence="2">6.1.1.19</ecNumber>
    </recommendedName>
    <alternativeName>
        <fullName evidence="8">Arginyl-tRNA synthetase</fullName>
    </alternativeName>
</protein>
<evidence type="ECO:0000259" key="11">
    <source>
        <dbReference type="SMART" id="SM00836"/>
    </source>
</evidence>
<gene>
    <name evidence="12" type="ORF">CAC42_656</name>
</gene>
<keyword evidence="7 10" id="KW-0030">Aminoacyl-tRNA synthetase</keyword>
<dbReference type="InterPro" id="IPR001278">
    <property type="entry name" value="Arg-tRNA-ligase"/>
</dbReference>
<dbReference type="SMART" id="SM00836">
    <property type="entry name" value="DALR_1"/>
    <property type="match status" value="1"/>
</dbReference>
<dbReference type="STRING" id="2082308.A0A2K1QJU4"/>
<dbReference type="OrthoDB" id="68056at2759"/>
<dbReference type="GO" id="GO:0004814">
    <property type="term" value="F:arginine-tRNA ligase activity"/>
    <property type="evidence" value="ECO:0007669"/>
    <property type="project" value="UniProtKB-EC"/>
</dbReference>
<dbReference type="InParanoid" id="A0A2K1QJU4"/>
<dbReference type="GO" id="GO:0005524">
    <property type="term" value="F:ATP binding"/>
    <property type="evidence" value="ECO:0007669"/>
    <property type="project" value="UniProtKB-KW"/>
</dbReference>
<evidence type="ECO:0000313" key="12">
    <source>
        <dbReference type="EMBL" id="PNS15397.1"/>
    </source>
</evidence>
<name>A0A2K1QJU4_9PEZI</name>
<dbReference type="SUPFAM" id="SSF47323">
    <property type="entry name" value="Anticodon-binding domain of a subclass of class I aminoacyl-tRNA synthetases"/>
    <property type="match status" value="1"/>
</dbReference>
<dbReference type="PRINTS" id="PR01038">
    <property type="entry name" value="TRNASYNTHARG"/>
</dbReference>
<dbReference type="EC" id="6.1.1.19" evidence="2"/>
<keyword evidence="13" id="KW-1185">Reference proteome</keyword>
<comment type="similarity">
    <text evidence="1 10">Belongs to the class-I aminoacyl-tRNA synthetase family.</text>
</comment>
<evidence type="ECO:0000256" key="10">
    <source>
        <dbReference type="RuleBase" id="RU363038"/>
    </source>
</evidence>
<proteinExistence type="inferred from homology"/>
<dbReference type="InterPro" id="IPR008909">
    <property type="entry name" value="DALR_anticod-bd"/>
</dbReference>
<dbReference type="PANTHER" id="PTHR11956">
    <property type="entry name" value="ARGINYL-TRNA SYNTHETASE"/>
    <property type="match status" value="1"/>
</dbReference>
<keyword evidence="6 10" id="KW-0648">Protein biosynthesis</keyword>
<evidence type="ECO:0000256" key="4">
    <source>
        <dbReference type="ARBA" id="ARBA00022741"/>
    </source>
</evidence>
<dbReference type="PROSITE" id="PS00178">
    <property type="entry name" value="AA_TRNA_LIGASE_I"/>
    <property type="match status" value="1"/>
</dbReference>
<dbReference type="Gene3D" id="1.10.730.10">
    <property type="entry name" value="Isoleucyl-tRNA Synthetase, Domain 1"/>
    <property type="match status" value="1"/>
</dbReference>
<evidence type="ECO:0000256" key="8">
    <source>
        <dbReference type="ARBA" id="ARBA00033033"/>
    </source>
</evidence>
<evidence type="ECO:0000256" key="3">
    <source>
        <dbReference type="ARBA" id="ARBA00022598"/>
    </source>
</evidence>
<evidence type="ECO:0000256" key="9">
    <source>
        <dbReference type="ARBA" id="ARBA00049339"/>
    </source>
</evidence>
<dbReference type="AlphaFoldDB" id="A0A2K1QJU4"/>
<dbReference type="InterPro" id="IPR014729">
    <property type="entry name" value="Rossmann-like_a/b/a_fold"/>
</dbReference>
<dbReference type="CDD" id="cd07956">
    <property type="entry name" value="Anticodon_Ia_Arg"/>
    <property type="match status" value="1"/>
</dbReference>
<dbReference type="GO" id="GO:0005739">
    <property type="term" value="C:mitochondrion"/>
    <property type="evidence" value="ECO:0007669"/>
    <property type="project" value="TreeGrafter"/>
</dbReference>
<dbReference type="PANTHER" id="PTHR11956:SF11">
    <property type="entry name" value="ARGININE--TRNA LIGASE, MITOCHONDRIAL-RELATED"/>
    <property type="match status" value="1"/>
</dbReference>
<feature type="domain" description="DALR anticodon binding" evidence="11">
    <location>
        <begin position="420"/>
        <end position="538"/>
    </location>
</feature>
<dbReference type="NCBIfam" id="TIGR00456">
    <property type="entry name" value="argS"/>
    <property type="match status" value="1"/>
</dbReference>
<dbReference type="Proteomes" id="UP000243797">
    <property type="component" value="Unassembled WGS sequence"/>
</dbReference>
<reference evidence="12" key="1">
    <citation type="submission" date="2017-06" db="EMBL/GenBank/DDBJ databases">
        <title>Draft genome sequence of a variant of Elsinoe murrayae.</title>
        <authorList>
            <person name="Cheng Q."/>
        </authorList>
    </citation>
    <scope>NUCLEOTIDE SEQUENCE [LARGE SCALE GENOMIC DNA]</scope>
    <source>
        <strain evidence="12">CQ-2017a</strain>
    </source>
</reference>
<dbReference type="InterPro" id="IPR001412">
    <property type="entry name" value="aa-tRNA-synth_I_CS"/>
</dbReference>
<evidence type="ECO:0000256" key="6">
    <source>
        <dbReference type="ARBA" id="ARBA00022917"/>
    </source>
</evidence>
<evidence type="ECO:0000256" key="2">
    <source>
        <dbReference type="ARBA" id="ARBA00012837"/>
    </source>
</evidence>
<evidence type="ECO:0000256" key="7">
    <source>
        <dbReference type="ARBA" id="ARBA00023146"/>
    </source>
</evidence>
<dbReference type="Pfam" id="PF00750">
    <property type="entry name" value="tRNA-synt_1d"/>
    <property type="match status" value="2"/>
</dbReference>
<dbReference type="EMBL" id="NKHZ01000070">
    <property type="protein sequence ID" value="PNS15397.1"/>
    <property type="molecule type" value="Genomic_DNA"/>
</dbReference>
<dbReference type="InterPro" id="IPR035684">
    <property type="entry name" value="ArgRS_core"/>
</dbReference>
<keyword evidence="3 10" id="KW-0436">Ligase</keyword>
<keyword evidence="4 10" id="KW-0547">Nucleotide-binding</keyword>
<evidence type="ECO:0000256" key="5">
    <source>
        <dbReference type="ARBA" id="ARBA00022840"/>
    </source>
</evidence>
<dbReference type="Pfam" id="PF05746">
    <property type="entry name" value="DALR_1"/>
    <property type="match status" value="1"/>
</dbReference>
<evidence type="ECO:0000256" key="1">
    <source>
        <dbReference type="ARBA" id="ARBA00005594"/>
    </source>
</evidence>
<comment type="caution">
    <text evidence="12">The sequence shown here is derived from an EMBL/GenBank/DDBJ whole genome shotgun (WGS) entry which is preliminary data.</text>
</comment>
<sequence>MVAADDRKEIVAHPDCNPVDVAHLVITKQLHRITDIDAKTFHECDTIQLPRAVGISIRFDFLPSTLPKLVLDRIFKLGEEYGKYPYHGLPSKSTGGPRKKALVEFSSPNIAKKLHAGHLPSTIIGGFLSNLFTSAGWDVVRMNYLGDWGRQYGLLAVGWQRYGDETSFSADPIGHLYDVYVKISADSKPEDDAYKAASKKGEDTAETYARLNIHFDEYSGESQVTPDVMRGAEAVMQKRGLIHADNSAWVIDFARFAAKKLGVAIVRNRNTTSNYLLRDIGAAIQRYKKYKMDRMIYVVMAEQEHHLLRLFKILELMGGEYAEISTKMQHVTFGKVNGMSIRKGTAKFLDNILHDVSEAMHTVMRDNEEKYQQIPEPDLVADTLGVSAIMVQDMSSKRVHDYDFDMARMTSFKGDTGPYLQYTHARLCSIARKAGFTRNQLLSADWSLLVEKPAIDVLRLMAQFPDVGGQTLVTLEPATILNYLFRLTHQLSSGYELLRVLGAESKEVAEARAALYDGARQVLSNGMALLGISPVERM</sequence>
<comment type="catalytic activity">
    <reaction evidence="9">
        <text>tRNA(Arg) + L-arginine + ATP = L-arginyl-tRNA(Arg) + AMP + diphosphate</text>
        <dbReference type="Rhea" id="RHEA:20301"/>
        <dbReference type="Rhea" id="RHEA-COMP:9658"/>
        <dbReference type="Rhea" id="RHEA-COMP:9673"/>
        <dbReference type="ChEBI" id="CHEBI:30616"/>
        <dbReference type="ChEBI" id="CHEBI:32682"/>
        <dbReference type="ChEBI" id="CHEBI:33019"/>
        <dbReference type="ChEBI" id="CHEBI:78442"/>
        <dbReference type="ChEBI" id="CHEBI:78513"/>
        <dbReference type="ChEBI" id="CHEBI:456215"/>
        <dbReference type="EC" id="6.1.1.19"/>
    </reaction>
</comment>
<accession>A0A2K1QJU4</accession>
<dbReference type="Gene3D" id="3.40.50.620">
    <property type="entry name" value="HUPs"/>
    <property type="match status" value="1"/>
</dbReference>